<organism evidence="1 2">
    <name type="scientific">Penicillium salamii</name>
    <dbReference type="NCBI Taxonomy" id="1612424"/>
    <lineage>
        <taxon>Eukaryota</taxon>
        <taxon>Fungi</taxon>
        <taxon>Dikarya</taxon>
        <taxon>Ascomycota</taxon>
        <taxon>Pezizomycotina</taxon>
        <taxon>Eurotiomycetes</taxon>
        <taxon>Eurotiomycetidae</taxon>
        <taxon>Eurotiales</taxon>
        <taxon>Aspergillaceae</taxon>
        <taxon>Penicillium</taxon>
    </lineage>
</organism>
<dbReference type="AlphaFoldDB" id="A0A9W4JX41"/>
<comment type="caution">
    <text evidence="1">The sequence shown here is derived from an EMBL/GenBank/DDBJ whole genome shotgun (WGS) entry which is preliminary data.</text>
</comment>
<dbReference type="Proteomes" id="UP001152649">
    <property type="component" value="Unassembled WGS sequence"/>
</dbReference>
<name>A0A9W4JX41_9EURO</name>
<accession>A0A9W4JX41</accession>
<reference evidence="1" key="1">
    <citation type="submission" date="2021-07" db="EMBL/GenBank/DDBJ databases">
        <authorList>
            <person name="Branca A.L. A."/>
        </authorList>
    </citation>
    <scope>NUCLEOTIDE SEQUENCE</scope>
</reference>
<gene>
    <name evidence="1" type="ORF">PSALAMII_LOCUS9747</name>
</gene>
<keyword evidence="2" id="KW-1185">Reference proteome</keyword>
<protein>
    <submittedName>
        <fullName evidence="1">Uncharacterized protein</fullName>
    </submittedName>
</protein>
<evidence type="ECO:0000313" key="2">
    <source>
        <dbReference type="Proteomes" id="UP001152649"/>
    </source>
</evidence>
<evidence type="ECO:0000313" key="1">
    <source>
        <dbReference type="EMBL" id="CAG8419958.1"/>
    </source>
</evidence>
<proteinExistence type="predicted"/>
<sequence>MEDIKRKGLDDVVVDAVPLQELGAQRQAEDDHGNKTGAFQVDLAVLEAGITRVLGKYGIIKFVPLSNDDPIVLQQPTEDLDTKKALCYQRLHSLYSQEYLKRQHLAETLGFEMQELWRDWYDESLKNIGNNLKKRGYC</sequence>
<dbReference type="OrthoDB" id="4330819at2759"/>
<dbReference type="EMBL" id="CAJVPG010000440">
    <property type="protein sequence ID" value="CAG8419958.1"/>
    <property type="molecule type" value="Genomic_DNA"/>
</dbReference>